<dbReference type="Proteomes" id="UP000824881">
    <property type="component" value="Unassembled WGS sequence"/>
</dbReference>
<sequence length="627" mass="71623">MPLGQNAKETLADIPTTFFSGFQPKNEQDVYKKMTQFFGDSSAPHFPGIKIVYMILQLTAHPDPDSRPGAKVKPDMCVYHEQLRIKSTAPTRLANALTGVEAKDEYVEIFNDSTDPRVATIEDAPFEVDTDKAILARGQLVTYAVEICARQHRTHLFLVYVYFPYARLIRFDRSGALVSQRFDFIKDCTHLNQFFSRFCRMDETAMGYDPTVHVANEAETKFARKHLASWAPNPKLERPVFKMDVYDDQSGEARQFLVWGSLADPESPLGRATRGYPAMEITNELLDDTKPMFLKEQWRSLALCPEIETIRKMNKAKVHYVPTLVCGGDLPNQLTKTQGYASMFDGRIGDKRLDSRQHVRFVVKEVGSPLERFSSSKQMLRAVGHALQGHKEAYELCGLLHRDVSGGNILIQGDGTGLLNDWDMAVVEKDIQDSPRGHERTGTWAFMSIAMLKRERRPHGVCDDLESFLWVILYYSLSYLPHNRVKDLDFIIQVIFEQYDWSRKGGSGKRDFIMFGEHIGDRDERPLEFTGNLALTEFMKKMVAVFQARYSFLMMRPQESTQMMHKDVQPIWDEALDSIWPENDAAKKQRVLKKTAVKRAGPDHDDDSGGQSKEKKLKTCAWSSLFP</sequence>
<name>A0ACB7J9U1_PLECO</name>
<evidence type="ECO:0000313" key="2">
    <source>
        <dbReference type="Proteomes" id="UP000824881"/>
    </source>
</evidence>
<keyword evidence="2" id="KW-1185">Reference proteome</keyword>
<gene>
    <name evidence="1" type="ORF">CCMSSC00406_0008992</name>
</gene>
<organism evidence="1 2">
    <name type="scientific">Pleurotus cornucopiae</name>
    <name type="common">Cornucopia mushroom</name>
    <dbReference type="NCBI Taxonomy" id="5321"/>
    <lineage>
        <taxon>Eukaryota</taxon>
        <taxon>Fungi</taxon>
        <taxon>Dikarya</taxon>
        <taxon>Basidiomycota</taxon>
        <taxon>Agaricomycotina</taxon>
        <taxon>Agaricomycetes</taxon>
        <taxon>Agaricomycetidae</taxon>
        <taxon>Agaricales</taxon>
        <taxon>Pleurotineae</taxon>
        <taxon>Pleurotaceae</taxon>
        <taxon>Pleurotus</taxon>
    </lineage>
</organism>
<protein>
    <submittedName>
        <fullName evidence="1">Uncharacterized protein</fullName>
    </submittedName>
</protein>
<evidence type="ECO:0000313" key="1">
    <source>
        <dbReference type="EMBL" id="KAG9227020.1"/>
    </source>
</evidence>
<reference evidence="1 2" key="1">
    <citation type="journal article" date="2021" name="Appl. Environ. Microbiol.">
        <title>Genetic linkage and physical mapping for an oyster mushroom Pleurotus cornucopiae and QTL analysis for the trait cap color.</title>
        <authorList>
            <person name="Zhang Y."/>
            <person name="Gao W."/>
            <person name="Sonnenberg A."/>
            <person name="Chen Q."/>
            <person name="Zhang J."/>
            <person name="Huang C."/>
        </authorList>
    </citation>
    <scope>NUCLEOTIDE SEQUENCE [LARGE SCALE GENOMIC DNA]</scope>
    <source>
        <strain evidence="1">CCMSSC00406</strain>
    </source>
</reference>
<accession>A0ACB7J9U1</accession>
<comment type="caution">
    <text evidence="1">The sequence shown here is derived from an EMBL/GenBank/DDBJ whole genome shotgun (WGS) entry which is preliminary data.</text>
</comment>
<proteinExistence type="predicted"/>
<dbReference type="EMBL" id="WQMT02000002">
    <property type="protein sequence ID" value="KAG9227020.1"/>
    <property type="molecule type" value="Genomic_DNA"/>
</dbReference>